<dbReference type="RefSeq" id="WP_230739715.1">
    <property type="nucleotide sequence ID" value="NZ_JAJNDB010000008.1"/>
</dbReference>
<evidence type="ECO:0000313" key="2">
    <source>
        <dbReference type="EMBL" id="MCD2197578.1"/>
    </source>
</evidence>
<gene>
    <name evidence="2" type="ORF">LQ327_29830</name>
</gene>
<comment type="caution">
    <text evidence="2">The sequence shown here is derived from an EMBL/GenBank/DDBJ whole genome shotgun (WGS) entry which is preliminary data.</text>
</comment>
<evidence type="ECO:0000256" key="1">
    <source>
        <dbReference type="SAM" id="MobiDB-lite"/>
    </source>
</evidence>
<name>A0ABS8PHR1_9PSEU</name>
<organism evidence="2 3">
    <name type="scientific">Actinomycetospora endophytica</name>
    <dbReference type="NCBI Taxonomy" id="2291215"/>
    <lineage>
        <taxon>Bacteria</taxon>
        <taxon>Bacillati</taxon>
        <taxon>Actinomycetota</taxon>
        <taxon>Actinomycetes</taxon>
        <taxon>Pseudonocardiales</taxon>
        <taxon>Pseudonocardiaceae</taxon>
        <taxon>Actinomycetospora</taxon>
    </lineage>
</organism>
<feature type="region of interest" description="Disordered" evidence="1">
    <location>
        <begin position="263"/>
        <end position="297"/>
    </location>
</feature>
<proteinExistence type="predicted"/>
<reference evidence="2 3" key="1">
    <citation type="submission" date="2021-11" db="EMBL/GenBank/DDBJ databases">
        <title>Draft genome sequence of Actinomycetospora sp. SF1 isolated from the rhizosphere soil.</title>
        <authorList>
            <person name="Duangmal K."/>
            <person name="Chantavorakit T."/>
        </authorList>
    </citation>
    <scope>NUCLEOTIDE SEQUENCE [LARGE SCALE GENOMIC DNA]</scope>
    <source>
        <strain evidence="2 3">TBRC 5722</strain>
    </source>
</reference>
<dbReference type="Proteomes" id="UP001199469">
    <property type="component" value="Unassembled WGS sequence"/>
</dbReference>
<keyword evidence="3" id="KW-1185">Reference proteome</keyword>
<sequence length="297" mass="31162">MLSTLDDAVAGWLDDPLAGFAVGTFGAIAEFLHPPGSTVTVEHRPGVHTATCDDGAVRIDLRGPVPDDVSAHAWRRPTGTDGWTHAVALCLPDDVAAGPARRTVTVLGSDPDPLVRPGTLVDLGLGVGHLEACIRTTDADLVAQCEAASELDGPLVHAIFHAGAARVFRTAVGRIEVETPIPPVDGESPLGPHTHLLPALLAHRRTHPATDPVPDGLVPVASVFPPHPHHDALGREHPYDAAADAAFDEVMAEFGDAEELEATRRARAGEPEPDRADLSPAARRGYRVGTRCAARSS</sequence>
<accession>A0ABS8PHR1</accession>
<dbReference type="Pfam" id="PF21973">
    <property type="entry name" value="DUF6925"/>
    <property type="match status" value="1"/>
</dbReference>
<dbReference type="EMBL" id="JAJNDB010000008">
    <property type="protein sequence ID" value="MCD2197578.1"/>
    <property type="molecule type" value="Genomic_DNA"/>
</dbReference>
<feature type="compositionally biased region" description="Basic and acidic residues" evidence="1">
    <location>
        <begin position="263"/>
        <end position="277"/>
    </location>
</feature>
<evidence type="ECO:0000313" key="3">
    <source>
        <dbReference type="Proteomes" id="UP001199469"/>
    </source>
</evidence>
<protein>
    <submittedName>
        <fullName evidence="2">Uncharacterized protein</fullName>
    </submittedName>
</protein>
<dbReference type="InterPro" id="IPR053838">
    <property type="entry name" value="DUF6925"/>
</dbReference>